<keyword evidence="3" id="KW-0804">Transcription</keyword>
<evidence type="ECO:0000313" key="6">
    <source>
        <dbReference type="Proteomes" id="UP000661435"/>
    </source>
</evidence>
<evidence type="ECO:0000256" key="3">
    <source>
        <dbReference type="ARBA" id="ARBA00023163"/>
    </source>
</evidence>
<keyword evidence="2" id="KW-0238">DNA-binding</keyword>
<name>A0A8J6J9F8_9FIRM</name>
<keyword evidence="1" id="KW-0805">Transcription regulation</keyword>
<protein>
    <submittedName>
        <fullName evidence="5">Helix-turn-helix transcriptional regulator</fullName>
    </submittedName>
</protein>
<comment type="caution">
    <text evidence="5">The sequence shown here is derived from an EMBL/GenBank/DDBJ whole genome shotgun (WGS) entry which is preliminary data.</text>
</comment>
<dbReference type="InterPro" id="IPR036390">
    <property type="entry name" value="WH_DNA-bd_sf"/>
</dbReference>
<dbReference type="InterPro" id="IPR036388">
    <property type="entry name" value="WH-like_DNA-bd_sf"/>
</dbReference>
<evidence type="ECO:0000256" key="1">
    <source>
        <dbReference type="ARBA" id="ARBA00023015"/>
    </source>
</evidence>
<dbReference type="PANTHER" id="PTHR33204">
    <property type="entry name" value="TRANSCRIPTIONAL REGULATOR, MARR FAMILY"/>
    <property type="match status" value="1"/>
</dbReference>
<dbReference type="RefSeq" id="WP_186909003.1">
    <property type="nucleotide sequence ID" value="NZ_JACOPP010000048.1"/>
</dbReference>
<proteinExistence type="predicted"/>
<dbReference type="Pfam" id="PF01638">
    <property type="entry name" value="HxlR"/>
    <property type="match status" value="1"/>
</dbReference>
<evidence type="ECO:0000256" key="2">
    <source>
        <dbReference type="ARBA" id="ARBA00023125"/>
    </source>
</evidence>
<dbReference type="SUPFAM" id="SSF46785">
    <property type="entry name" value="Winged helix' DNA-binding domain"/>
    <property type="match status" value="1"/>
</dbReference>
<organism evidence="5 6">
    <name type="scientific">Lawsonibacter hominis</name>
    <dbReference type="NCBI Taxonomy" id="2763053"/>
    <lineage>
        <taxon>Bacteria</taxon>
        <taxon>Bacillati</taxon>
        <taxon>Bacillota</taxon>
        <taxon>Clostridia</taxon>
        <taxon>Eubacteriales</taxon>
        <taxon>Oscillospiraceae</taxon>
        <taxon>Lawsonibacter</taxon>
    </lineage>
</organism>
<dbReference type="EMBL" id="JACOPP010000048">
    <property type="protein sequence ID" value="MBC5735241.1"/>
    <property type="molecule type" value="Genomic_DNA"/>
</dbReference>
<dbReference type="AlphaFoldDB" id="A0A8J6J9F8"/>
<keyword evidence="6" id="KW-1185">Reference proteome</keyword>
<reference evidence="5" key="1">
    <citation type="submission" date="2020-08" db="EMBL/GenBank/DDBJ databases">
        <title>Genome public.</title>
        <authorList>
            <person name="Liu C."/>
            <person name="Sun Q."/>
        </authorList>
    </citation>
    <scope>NUCLEOTIDE SEQUENCE</scope>
    <source>
        <strain evidence="5">NSJ-51</strain>
    </source>
</reference>
<dbReference type="InterPro" id="IPR002577">
    <property type="entry name" value="HTH_HxlR"/>
</dbReference>
<sequence>MKKDMTPEEYLQRIMSKEPSETCPMRRTLELLSGKWRTHILYELCKKDSYRFGELKKALPRITNTMLTSTLRDLEELGIVHREQFNEIPPHVEYSLTDKGKALLPVFCELAKWGENNLD</sequence>
<dbReference type="GO" id="GO:0003677">
    <property type="term" value="F:DNA binding"/>
    <property type="evidence" value="ECO:0007669"/>
    <property type="project" value="UniProtKB-KW"/>
</dbReference>
<dbReference type="PROSITE" id="PS51118">
    <property type="entry name" value="HTH_HXLR"/>
    <property type="match status" value="1"/>
</dbReference>
<evidence type="ECO:0000313" key="5">
    <source>
        <dbReference type="EMBL" id="MBC5735241.1"/>
    </source>
</evidence>
<gene>
    <name evidence="5" type="ORF">H8S57_16205</name>
</gene>
<feature type="domain" description="HTH hxlR-type" evidence="4">
    <location>
        <begin position="23"/>
        <end position="119"/>
    </location>
</feature>
<accession>A0A8J6J9F8</accession>
<dbReference type="Proteomes" id="UP000661435">
    <property type="component" value="Unassembled WGS sequence"/>
</dbReference>
<dbReference type="Gene3D" id="1.10.10.10">
    <property type="entry name" value="Winged helix-like DNA-binding domain superfamily/Winged helix DNA-binding domain"/>
    <property type="match status" value="1"/>
</dbReference>
<evidence type="ECO:0000259" key="4">
    <source>
        <dbReference type="PROSITE" id="PS51118"/>
    </source>
</evidence>
<dbReference type="PANTHER" id="PTHR33204:SF29">
    <property type="entry name" value="TRANSCRIPTIONAL REGULATOR"/>
    <property type="match status" value="1"/>
</dbReference>